<evidence type="ECO:0000259" key="2">
    <source>
        <dbReference type="Pfam" id="PF00535"/>
    </source>
</evidence>
<keyword evidence="1" id="KW-1133">Transmembrane helix</keyword>
<dbReference type="InterPro" id="IPR029044">
    <property type="entry name" value="Nucleotide-diphossugar_trans"/>
</dbReference>
<dbReference type="PATRIC" id="fig|1434106.5.peg.2051"/>
<organism evidence="3 4">
    <name type="scientific">Methanosarcina barkeri 227</name>
    <dbReference type="NCBI Taxonomy" id="1434106"/>
    <lineage>
        <taxon>Archaea</taxon>
        <taxon>Methanobacteriati</taxon>
        <taxon>Methanobacteriota</taxon>
        <taxon>Stenosarchaea group</taxon>
        <taxon>Methanomicrobia</taxon>
        <taxon>Methanosarcinales</taxon>
        <taxon>Methanosarcinaceae</taxon>
        <taxon>Methanosarcina</taxon>
    </lineage>
</organism>
<dbReference type="Pfam" id="PF00535">
    <property type="entry name" value="Glycos_transf_2"/>
    <property type="match status" value="2"/>
</dbReference>
<dbReference type="PANTHER" id="PTHR48090:SF7">
    <property type="entry name" value="RFBJ PROTEIN"/>
    <property type="match status" value="1"/>
</dbReference>
<dbReference type="CDD" id="cd04179">
    <property type="entry name" value="DPM_DPG-synthase_like"/>
    <property type="match status" value="1"/>
</dbReference>
<sequence length="528" mass="59556">MSDELQMDNSSQDIIQNENLRAKDTVPPNITVILPAYNEELSIGSVVLRTKTYAHRVIVVDDASSDHTVDVAEMAGAEVIRNPITKRNELSLKKGIEVASDSDIIVMMNLGVCHDPSLIPRMIAPINDGNCELSVGICFSKLQRSSENVLLLNNRSTESKPIGYLAFSKNCLSKIDISQISLFSMRSLISNAKRSSVKVLHIDIQEEHEASLFRAYKIGVVVPAYNEERLIQETIDGIPAYVDKIYVINDGSKDRTAEIINSTTDPRVVPIHHKVNKGVGAAIIDGYKRALADEMDLVAVMAGDNQMDPYQLPKLIMPIIEGKADYTKGNRLLSKEMRQGMSPWRAFGNGMLSMITKIGSGYWNITDPQNGYTVISRYALETIDLDSIYTYYGYCNDILLKMNAYGMRVVDVTMPARYGSEKSKIRYGKYIRKVAPMIFRGFLWRLKMKYIVLDFHPLVLFYFASMILVPLGLIFGFWIVLEKLIFHGPVSQNYPLLFVFIFLVGMQFLLFAMFFDMQANKTSYSKMV</sequence>
<feature type="transmembrane region" description="Helical" evidence="1">
    <location>
        <begin position="493"/>
        <end position="515"/>
    </location>
</feature>
<keyword evidence="1" id="KW-0472">Membrane</keyword>
<dbReference type="InterPro" id="IPR050256">
    <property type="entry name" value="Glycosyltransferase_2"/>
</dbReference>
<dbReference type="Gene3D" id="3.90.550.10">
    <property type="entry name" value="Spore Coat Polysaccharide Biosynthesis Protein SpsA, Chain A"/>
    <property type="match status" value="2"/>
</dbReference>
<dbReference type="AlphaFoldDB" id="A0A0E3LQE1"/>
<protein>
    <recommendedName>
        <fullName evidence="2">Glycosyltransferase 2-like domain-containing protein</fullName>
    </recommendedName>
</protein>
<evidence type="ECO:0000313" key="4">
    <source>
        <dbReference type="Proteomes" id="UP000033079"/>
    </source>
</evidence>
<dbReference type="PANTHER" id="PTHR48090">
    <property type="entry name" value="UNDECAPRENYL-PHOSPHATE 4-DEOXY-4-FORMAMIDO-L-ARABINOSE TRANSFERASE-RELATED"/>
    <property type="match status" value="1"/>
</dbReference>
<evidence type="ECO:0000256" key="1">
    <source>
        <dbReference type="SAM" id="Phobius"/>
    </source>
</evidence>
<reference evidence="3 4" key="1">
    <citation type="submission" date="2014-07" db="EMBL/GenBank/DDBJ databases">
        <title>Methanogenic archaea and the global carbon cycle.</title>
        <authorList>
            <person name="Henriksen J.R."/>
            <person name="Luke J."/>
            <person name="Reinhart S."/>
            <person name="Benedict M.N."/>
            <person name="Youngblut N.D."/>
            <person name="Metcalf M.E."/>
            <person name="Whitaker R.J."/>
            <person name="Metcalf W.W."/>
        </authorList>
    </citation>
    <scope>NUCLEOTIDE SEQUENCE [LARGE SCALE GENOMIC DNA]</scope>
    <source>
        <strain evidence="3 4">227</strain>
    </source>
</reference>
<dbReference type="InterPro" id="IPR001173">
    <property type="entry name" value="Glyco_trans_2-like"/>
</dbReference>
<feature type="transmembrane region" description="Helical" evidence="1">
    <location>
        <begin position="458"/>
        <end position="481"/>
    </location>
</feature>
<dbReference type="Proteomes" id="UP000033079">
    <property type="component" value="Chromosome"/>
</dbReference>
<feature type="domain" description="Glycosyltransferase 2-like" evidence="2">
    <location>
        <begin position="31"/>
        <end position="171"/>
    </location>
</feature>
<dbReference type="GeneID" id="24800579"/>
<dbReference type="HOGENOM" id="CLU_038541_0_0_2"/>
<keyword evidence="1" id="KW-0812">Transmembrane</keyword>
<proteinExistence type="predicted"/>
<dbReference type="EMBL" id="CP009530">
    <property type="protein sequence ID" value="AKB58111.1"/>
    <property type="molecule type" value="Genomic_DNA"/>
</dbReference>
<dbReference type="RefSeq" id="WP_052725759.1">
    <property type="nucleotide sequence ID" value="NZ_CP009530.1"/>
</dbReference>
<evidence type="ECO:0000313" key="3">
    <source>
        <dbReference type="EMBL" id="AKB58111.1"/>
    </source>
</evidence>
<name>A0A0E3LQE1_METBA</name>
<feature type="domain" description="Glycosyltransferase 2-like" evidence="2">
    <location>
        <begin position="220"/>
        <end position="383"/>
    </location>
</feature>
<gene>
    <name evidence="3" type="ORF">MSBR2_1595</name>
</gene>
<dbReference type="FunFam" id="3.90.550.10:FF:000123">
    <property type="entry name" value="Cell wall biosynthesis glycosyltransferase"/>
    <property type="match status" value="1"/>
</dbReference>
<accession>A0A0E3LQE1</accession>
<dbReference type="KEGG" id="mbar:MSBR2_1595"/>
<dbReference type="SUPFAM" id="SSF53448">
    <property type="entry name" value="Nucleotide-diphospho-sugar transferases"/>
    <property type="match status" value="2"/>
</dbReference>